<accession>A0A554LHJ8</accession>
<comment type="caution">
    <text evidence="1">The sequence shown here is derived from an EMBL/GenBank/DDBJ whole genome shotgun (WGS) entry which is preliminary data.</text>
</comment>
<dbReference type="EMBL" id="VMGK01000034">
    <property type="protein sequence ID" value="TSC92354.1"/>
    <property type="molecule type" value="Genomic_DNA"/>
</dbReference>
<name>A0A554LHJ8_9BACT</name>
<evidence type="ECO:0000313" key="2">
    <source>
        <dbReference type="Proteomes" id="UP000315689"/>
    </source>
</evidence>
<dbReference type="InterPro" id="IPR019270">
    <property type="entry name" value="DUF2283"/>
</dbReference>
<dbReference type="Pfam" id="PF10049">
    <property type="entry name" value="DUF2283"/>
    <property type="match status" value="1"/>
</dbReference>
<reference evidence="1 2" key="1">
    <citation type="submission" date="2017-07" db="EMBL/GenBank/DDBJ databases">
        <title>Mechanisms for carbon and nitrogen cycling indicate functional differentiation within the Candidate Phyla Radiation.</title>
        <authorList>
            <person name="Danczak R.E."/>
            <person name="Johnston M.D."/>
            <person name="Kenah C."/>
            <person name="Slattery M."/>
            <person name="Wrighton K.C."/>
            <person name="Wilkins M.J."/>
        </authorList>
    </citation>
    <scope>NUCLEOTIDE SEQUENCE [LARGE SCALE GENOMIC DNA]</scope>
    <source>
        <strain evidence="1">Licking1014_7</strain>
    </source>
</reference>
<evidence type="ECO:0000313" key="1">
    <source>
        <dbReference type="EMBL" id="TSC92354.1"/>
    </source>
</evidence>
<proteinExistence type="predicted"/>
<dbReference type="AlphaFoldDB" id="A0A554LHJ8"/>
<dbReference type="Proteomes" id="UP000315689">
    <property type="component" value="Unassembled WGS sequence"/>
</dbReference>
<protein>
    <recommendedName>
        <fullName evidence="3">DUF2283 domain-containing protein</fullName>
    </recommendedName>
</protein>
<gene>
    <name evidence="1" type="ORF">CEN89_748</name>
</gene>
<dbReference type="PANTHER" id="PTHR37029:SF1">
    <property type="entry name" value="SSR1768 PROTEIN"/>
    <property type="match status" value="1"/>
</dbReference>
<dbReference type="PANTHER" id="PTHR37029">
    <property type="entry name" value="SSR1768 PROTEIN"/>
    <property type="match status" value="1"/>
</dbReference>
<organism evidence="1 2">
    <name type="scientific">Candidatus Berkelbacteria bacterium Licking1014_7</name>
    <dbReference type="NCBI Taxonomy" id="2017147"/>
    <lineage>
        <taxon>Bacteria</taxon>
        <taxon>Candidatus Berkelbacteria</taxon>
    </lineage>
</organism>
<evidence type="ECO:0008006" key="3">
    <source>
        <dbReference type="Google" id="ProtNLM"/>
    </source>
</evidence>
<sequence length="70" mass="7855">MELSFDEKADAFYLRFQKGKIKKTIEINKGTLMDIDAKGQLLGIEILDVSAKMPIKDLGKISINLPIAFQ</sequence>